<dbReference type="InterPro" id="IPR025758">
    <property type="entry name" value="Fic/DOC_N"/>
</dbReference>
<dbReference type="SUPFAM" id="SSF140931">
    <property type="entry name" value="Fic-like"/>
    <property type="match status" value="1"/>
</dbReference>
<dbReference type="PROSITE" id="PS51459">
    <property type="entry name" value="FIDO"/>
    <property type="match status" value="1"/>
</dbReference>
<dbReference type="Gene3D" id="1.10.3290.10">
    <property type="entry name" value="Fido-like domain"/>
    <property type="match status" value="1"/>
</dbReference>
<name>A0ABP7NR92_9GAMM</name>
<keyword evidence="4" id="KW-1185">Reference proteome</keyword>
<dbReference type="Pfam" id="PF02661">
    <property type="entry name" value="Fic"/>
    <property type="match status" value="1"/>
</dbReference>
<evidence type="ECO:0000313" key="4">
    <source>
        <dbReference type="Proteomes" id="UP001501337"/>
    </source>
</evidence>
<dbReference type="InterPro" id="IPR026287">
    <property type="entry name" value="SoFic-like"/>
</dbReference>
<gene>
    <name evidence="3" type="ORF">GCM10022278_09370</name>
</gene>
<dbReference type="EC" id="2.7.7.108" evidence="1"/>
<dbReference type="Pfam" id="PF13784">
    <property type="entry name" value="Fic_N"/>
    <property type="match status" value="1"/>
</dbReference>
<dbReference type="EMBL" id="BAABBO010000002">
    <property type="protein sequence ID" value="GAA3952517.1"/>
    <property type="molecule type" value="Genomic_DNA"/>
</dbReference>
<evidence type="ECO:0000259" key="2">
    <source>
        <dbReference type="PROSITE" id="PS51459"/>
    </source>
</evidence>
<feature type="domain" description="Fido" evidence="2">
    <location>
        <begin position="130"/>
        <end position="281"/>
    </location>
</feature>
<proteinExistence type="predicted"/>
<keyword evidence="1" id="KW-0548">Nucleotidyltransferase</keyword>
<comment type="caution">
    <text evidence="3">The sequence shown here is derived from an EMBL/GenBank/DDBJ whole genome shotgun (WGS) entry which is preliminary data.</text>
</comment>
<keyword evidence="1" id="KW-0547">Nucleotide-binding</keyword>
<keyword evidence="1" id="KW-0067">ATP-binding</keyword>
<accession>A0ABP7NR92</accession>
<dbReference type="PANTHER" id="PTHR13504:SF38">
    <property type="entry name" value="FIDO DOMAIN-CONTAINING PROTEIN"/>
    <property type="match status" value="1"/>
</dbReference>
<dbReference type="InterPro" id="IPR040198">
    <property type="entry name" value="Fido_containing"/>
</dbReference>
<dbReference type="InterPro" id="IPR036597">
    <property type="entry name" value="Fido-like_dom_sf"/>
</dbReference>
<keyword evidence="1" id="KW-0808">Transferase</keyword>
<protein>
    <recommendedName>
        <fullName evidence="1">Protein adenylyltransferase</fullName>
        <ecNumber evidence="1">2.7.7.108</ecNumber>
    </recommendedName>
    <alternativeName>
        <fullName evidence="1">AMPylator</fullName>
    </alternativeName>
</protein>
<comment type="function">
    <text evidence="1">Adenylyltransferase that mediates the addition of adenosine 5'-monophosphate (AMP) to specific residues of target proteins.</text>
</comment>
<dbReference type="InterPro" id="IPR003812">
    <property type="entry name" value="Fido"/>
</dbReference>
<organism evidence="3 4">
    <name type="scientific">Allohahella marinimesophila</name>
    <dbReference type="NCBI Taxonomy" id="1054972"/>
    <lineage>
        <taxon>Bacteria</taxon>
        <taxon>Pseudomonadati</taxon>
        <taxon>Pseudomonadota</taxon>
        <taxon>Gammaproteobacteria</taxon>
        <taxon>Oceanospirillales</taxon>
        <taxon>Hahellaceae</taxon>
        <taxon>Allohahella</taxon>
    </lineage>
</organism>
<dbReference type="Proteomes" id="UP001501337">
    <property type="component" value="Unassembled WGS sequence"/>
</dbReference>
<sequence length="387" mass="43732">MESIKPSERAGRYVRQFSGYSAFMPATLPPDPPISLDGSLHTLLSQADRALGRLDGSILTLPHPDLFVAMYVKKEAVLSSQIEGTQSSLQDVLAAEAKVFSTERPDDVDEVFNYVAAMNHGLERLTSLPVSVRLIREIHEKLLTGVRGQYLTPGDPRTTQNWIGPSGCTLSEASFVPPPPHEVDRLLGELEIFLHSDVPLPLLIKIGIAHAQFETIHPFLDGNGRVGRLLITFLLCEQEVLLKPVLYLSHYFKRHRQAYYDHLQAIRDDGAWEQWLEFFLRGVFEVSQQATDTARRILLLRERHRQLITDGFGRAAGNGQKVLEHLFQHPIVSTVEVQNLIQTTYQSANTLVNQFVANGVLEEMTGQKRNRRFVYREYIDLFHSEAG</sequence>
<comment type="catalytic activity">
    <reaction evidence="1">
        <text>L-tyrosyl-[protein] + ATP = O-(5'-adenylyl)-L-tyrosyl-[protein] + diphosphate</text>
        <dbReference type="Rhea" id="RHEA:54288"/>
        <dbReference type="Rhea" id="RHEA-COMP:10136"/>
        <dbReference type="Rhea" id="RHEA-COMP:13846"/>
        <dbReference type="ChEBI" id="CHEBI:30616"/>
        <dbReference type="ChEBI" id="CHEBI:33019"/>
        <dbReference type="ChEBI" id="CHEBI:46858"/>
        <dbReference type="ChEBI" id="CHEBI:83624"/>
        <dbReference type="EC" id="2.7.7.108"/>
    </reaction>
</comment>
<evidence type="ECO:0000313" key="3">
    <source>
        <dbReference type="EMBL" id="GAA3952517.1"/>
    </source>
</evidence>
<comment type="subunit">
    <text evidence="1">Homodimer.</text>
</comment>
<comment type="catalytic activity">
    <reaction evidence="1">
        <text>L-threonyl-[protein] + ATP = 3-O-(5'-adenylyl)-L-threonyl-[protein] + diphosphate</text>
        <dbReference type="Rhea" id="RHEA:54292"/>
        <dbReference type="Rhea" id="RHEA-COMP:11060"/>
        <dbReference type="Rhea" id="RHEA-COMP:13847"/>
        <dbReference type="ChEBI" id="CHEBI:30013"/>
        <dbReference type="ChEBI" id="CHEBI:30616"/>
        <dbReference type="ChEBI" id="CHEBI:33019"/>
        <dbReference type="ChEBI" id="CHEBI:138113"/>
        <dbReference type="EC" id="2.7.7.108"/>
    </reaction>
</comment>
<dbReference type="PIRSF" id="PIRSF038925">
    <property type="entry name" value="AMP-prot_trans"/>
    <property type="match status" value="1"/>
</dbReference>
<reference evidence="4" key="1">
    <citation type="journal article" date="2019" name="Int. J. Syst. Evol. Microbiol.">
        <title>The Global Catalogue of Microorganisms (GCM) 10K type strain sequencing project: providing services to taxonomists for standard genome sequencing and annotation.</title>
        <authorList>
            <consortium name="The Broad Institute Genomics Platform"/>
            <consortium name="The Broad Institute Genome Sequencing Center for Infectious Disease"/>
            <person name="Wu L."/>
            <person name="Ma J."/>
        </authorList>
    </citation>
    <scope>NUCLEOTIDE SEQUENCE [LARGE SCALE GENOMIC DNA]</scope>
    <source>
        <strain evidence="4">JCM 17555</strain>
    </source>
</reference>
<dbReference type="PANTHER" id="PTHR13504">
    <property type="entry name" value="FIDO DOMAIN-CONTAINING PROTEIN DDB_G0283145"/>
    <property type="match status" value="1"/>
</dbReference>
<evidence type="ECO:0000256" key="1">
    <source>
        <dbReference type="PIRNR" id="PIRNR038925"/>
    </source>
</evidence>